<organism evidence="10 11">
    <name type="scientific">Eleutherodactylus coqui</name>
    <name type="common">Puerto Rican coqui</name>
    <dbReference type="NCBI Taxonomy" id="57060"/>
    <lineage>
        <taxon>Eukaryota</taxon>
        <taxon>Metazoa</taxon>
        <taxon>Chordata</taxon>
        <taxon>Craniata</taxon>
        <taxon>Vertebrata</taxon>
        <taxon>Euteleostomi</taxon>
        <taxon>Amphibia</taxon>
        <taxon>Batrachia</taxon>
        <taxon>Anura</taxon>
        <taxon>Neobatrachia</taxon>
        <taxon>Hyloidea</taxon>
        <taxon>Eleutherodactylidae</taxon>
        <taxon>Eleutherodactylinae</taxon>
        <taxon>Eleutherodactylus</taxon>
        <taxon>Eleutherodactylus</taxon>
    </lineage>
</organism>
<evidence type="ECO:0000256" key="7">
    <source>
        <dbReference type="ARBA" id="ARBA00023224"/>
    </source>
</evidence>
<dbReference type="PRINTS" id="PR00245">
    <property type="entry name" value="OLFACTORYR"/>
</dbReference>
<evidence type="ECO:0000256" key="3">
    <source>
        <dbReference type="ARBA" id="ARBA00022989"/>
    </source>
</evidence>
<keyword evidence="2 8" id="KW-0812">Transmembrane</keyword>
<dbReference type="PRINTS" id="PR00237">
    <property type="entry name" value="GPCRRHODOPSN"/>
</dbReference>
<evidence type="ECO:0000256" key="6">
    <source>
        <dbReference type="ARBA" id="ARBA00023170"/>
    </source>
</evidence>
<name>A0A8J6BPJ0_ELECQ</name>
<evidence type="ECO:0000256" key="1">
    <source>
        <dbReference type="ARBA" id="ARBA00004141"/>
    </source>
</evidence>
<accession>A0A8J6BPJ0</accession>
<dbReference type="Pfam" id="PF13853">
    <property type="entry name" value="7tm_4"/>
    <property type="match status" value="1"/>
</dbReference>
<dbReference type="OrthoDB" id="9889152at2759"/>
<dbReference type="Gene3D" id="1.20.1070.10">
    <property type="entry name" value="Rhodopsin 7-helix transmembrane proteins"/>
    <property type="match status" value="1"/>
</dbReference>
<evidence type="ECO:0000256" key="5">
    <source>
        <dbReference type="ARBA" id="ARBA00023136"/>
    </source>
</evidence>
<feature type="transmembrane region" description="Helical" evidence="8">
    <location>
        <begin position="130"/>
        <end position="154"/>
    </location>
</feature>
<dbReference type="PANTHER" id="PTHR48018">
    <property type="entry name" value="OLFACTORY RECEPTOR"/>
    <property type="match status" value="1"/>
</dbReference>
<dbReference type="GO" id="GO:0016020">
    <property type="term" value="C:membrane"/>
    <property type="evidence" value="ECO:0007669"/>
    <property type="project" value="UniProtKB-SubCell"/>
</dbReference>
<feature type="domain" description="G-protein coupled receptors family 1 profile" evidence="9">
    <location>
        <begin position="41"/>
        <end position="290"/>
    </location>
</feature>
<evidence type="ECO:0000313" key="11">
    <source>
        <dbReference type="Proteomes" id="UP000770717"/>
    </source>
</evidence>
<feature type="transmembrane region" description="Helical" evidence="8">
    <location>
        <begin position="25"/>
        <end position="47"/>
    </location>
</feature>
<reference evidence="10" key="1">
    <citation type="thesis" date="2020" institute="ProQuest LLC" country="789 East Eisenhower Parkway, Ann Arbor, MI, USA">
        <title>Comparative Genomics and Chromosome Evolution.</title>
        <authorList>
            <person name="Mudd A.B."/>
        </authorList>
    </citation>
    <scope>NUCLEOTIDE SEQUENCE</scope>
    <source>
        <strain evidence="10">HN-11 Male</strain>
        <tissue evidence="10">Kidney and liver</tissue>
    </source>
</reference>
<dbReference type="InterPro" id="IPR017452">
    <property type="entry name" value="GPCR_Rhodpsn_7TM"/>
</dbReference>
<protein>
    <recommendedName>
        <fullName evidence="9">G-protein coupled receptors family 1 profile domain-containing protein</fullName>
    </recommendedName>
</protein>
<keyword evidence="4" id="KW-0297">G-protein coupled receptor</keyword>
<feature type="transmembrane region" description="Helical" evidence="8">
    <location>
        <begin position="272"/>
        <end position="292"/>
    </location>
</feature>
<evidence type="ECO:0000256" key="8">
    <source>
        <dbReference type="SAM" id="Phobius"/>
    </source>
</evidence>
<dbReference type="GO" id="GO:0004984">
    <property type="term" value="F:olfactory receptor activity"/>
    <property type="evidence" value="ECO:0007669"/>
    <property type="project" value="InterPro"/>
</dbReference>
<evidence type="ECO:0000313" key="10">
    <source>
        <dbReference type="EMBL" id="KAG9464653.1"/>
    </source>
</evidence>
<sequence length="311" mass="35034">MNCSTHTASTEFILTGITDRHELEAVLFLVFLIFYIFTVLGNVGIITTIQLATNLQTPMYFFVCHLAMLDLFYTTIITPNSLANFTRSIKSISISACATQLVLFGGSVTTENYLLAAMAYDRLIAIRQPLLYVSIMSSAVCRFLVIGSYFAGFLNSLIHISFLFSLKYWKANVIDHFYCDIPPLFKIACSDTFLNWVVILIFGGLTSVICLSTILYSYLHILLTILGINSSKGRRKALSTCTSHLACVSLFYSTLMLSYLRPPSKNLQVNDKLISVFYTVVIPLINPIIYSLRNNDVKIAVRKIFNKYKLF</sequence>
<dbReference type="EMBL" id="WNTK01004104">
    <property type="protein sequence ID" value="KAG9464653.1"/>
    <property type="molecule type" value="Genomic_DNA"/>
</dbReference>
<dbReference type="Proteomes" id="UP000770717">
    <property type="component" value="Unassembled WGS sequence"/>
</dbReference>
<comment type="subcellular location">
    <subcellularLocation>
        <location evidence="1">Membrane</location>
        <topology evidence="1">Multi-pass membrane protein</topology>
    </subcellularLocation>
</comment>
<gene>
    <name evidence="10" type="ORF">GDO78_019591</name>
</gene>
<dbReference type="InterPro" id="IPR000725">
    <property type="entry name" value="Olfact_rcpt"/>
</dbReference>
<dbReference type="FunFam" id="1.20.1070.10:FF:000003">
    <property type="entry name" value="Olfactory receptor"/>
    <property type="match status" value="1"/>
</dbReference>
<feature type="transmembrane region" description="Helical" evidence="8">
    <location>
        <begin position="193"/>
        <end position="216"/>
    </location>
</feature>
<keyword evidence="7" id="KW-0807">Transducer</keyword>
<feature type="transmembrane region" description="Helical" evidence="8">
    <location>
        <begin position="59"/>
        <end position="77"/>
    </location>
</feature>
<proteinExistence type="predicted"/>
<evidence type="ECO:0000259" key="9">
    <source>
        <dbReference type="PROSITE" id="PS50262"/>
    </source>
</evidence>
<dbReference type="InterPro" id="IPR000276">
    <property type="entry name" value="GPCR_Rhodpsn"/>
</dbReference>
<keyword evidence="5 8" id="KW-0472">Membrane</keyword>
<dbReference type="GO" id="GO:0004930">
    <property type="term" value="F:G protein-coupled receptor activity"/>
    <property type="evidence" value="ECO:0007669"/>
    <property type="project" value="UniProtKB-KW"/>
</dbReference>
<feature type="transmembrane region" description="Helical" evidence="8">
    <location>
        <begin position="237"/>
        <end position="260"/>
    </location>
</feature>
<keyword evidence="6" id="KW-0675">Receptor</keyword>
<dbReference type="AlphaFoldDB" id="A0A8J6BPJ0"/>
<dbReference type="SUPFAM" id="SSF81321">
    <property type="entry name" value="Family A G protein-coupled receptor-like"/>
    <property type="match status" value="1"/>
</dbReference>
<dbReference type="PROSITE" id="PS50262">
    <property type="entry name" value="G_PROTEIN_RECEP_F1_2"/>
    <property type="match status" value="1"/>
</dbReference>
<comment type="caution">
    <text evidence="10">The sequence shown here is derived from an EMBL/GenBank/DDBJ whole genome shotgun (WGS) entry which is preliminary data.</text>
</comment>
<keyword evidence="11" id="KW-1185">Reference proteome</keyword>
<evidence type="ECO:0000256" key="2">
    <source>
        <dbReference type="ARBA" id="ARBA00022692"/>
    </source>
</evidence>
<keyword evidence="3 8" id="KW-1133">Transmembrane helix</keyword>
<evidence type="ECO:0000256" key="4">
    <source>
        <dbReference type="ARBA" id="ARBA00023040"/>
    </source>
</evidence>